<comment type="caution">
    <text evidence="1">The sequence shown here is derived from an EMBL/GenBank/DDBJ whole genome shotgun (WGS) entry which is preliminary data.</text>
</comment>
<gene>
    <name evidence="1" type="ORF">APZ42_025053</name>
</gene>
<proteinExistence type="predicted"/>
<sequence length="201" mass="23259">MKEGKRWKQPVTIIFLSLSFSLLSSLSLSRSLSLSLFSFCSSPFTLVLTASPHLSRISNVFFRFFGPILLSLSFLFRAHTYRPQSLHVAHVMYDFIERWNSILRKRSRVKHSVVESLGYPISPDLLLLLPLFILLFIFLRRRERLGRVNCWQRVCAALKSVWYKVKSPLFLSLIALRLPTGRGAHILFEEFQTLVMLKGPS</sequence>
<evidence type="ECO:0000313" key="1">
    <source>
        <dbReference type="EMBL" id="KZS10493.1"/>
    </source>
</evidence>
<dbReference type="AlphaFoldDB" id="A0A0P5Y3Z5"/>
<name>A0A0P5Y3Z5_9CRUS</name>
<dbReference type="EMBL" id="LRGB01001790">
    <property type="protein sequence ID" value="KZS10493.1"/>
    <property type="molecule type" value="Genomic_DNA"/>
</dbReference>
<protein>
    <submittedName>
        <fullName evidence="1">Uncharacterized protein</fullName>
    </submittedName>
</protein>
<evidence type="ECO:0000313" key="2">
    <source>
        <dbReference type="Proteomes" id="UP000076858"/>
    </source>
</evidence>
<keyword evidence="2" id="KW-1185">Reference proteome</keyword>
<accession>A0A0P5Y3Z5</accession>
<reference evidence="1 2" key="1">
    <citation type="submission" date="2016-03" db="EMBL/GenBank/DDBJ databases">
        <title>EvidentialGene: Evidence-directed Construction of Genes on Genomes.</title>
        <authorList>
            <person name="Gilbert D.G."/>
            <person name="Choi J.-H."/>
            <person name="Mockaitis K."/>
            <person name="Colbourne J."/>
            <person name="Pfrender M."/>
        </authorList>
    </citation>
    <scope>NUCLEOTIDE SEQUENCE [LARGE SCALE GENOMIC DNA]</scope>
    <source>
        <strain evidence="1 2">Xinb3</strain>
        <tissue evidence="1">Complete organism</tissue>
    </source>
</reference>
<organism evidence="1 2">
    <name type="scientific">Daphnia magna</name>
    <dbReference type="NCBI Taxonomy" id="35525"/>
    <lineage>
        <taxon>Eukaryota</taxon>
        <taxon>Metazoa</taxon>
        <taxon>Ecdysozoa</taxon>
        <taxon>Arthropoda</taxon>
        <taxon>Crustacea</taxon>
        <taxon>Branchiopoda</taxon>
        <taxon>Diplostraca</taxon>
        <taxon>Cladocera</taxon>
        <taxon>Anomopoda</taxon>
        <taxon>Daphniidae</taxon>
        <taxon>Daphnia</taxon>
    </lineage>
</organism>
<dbReference type="Proteomes" id="UP000076858">
    <property type="component" value="Unassembled WGS sequence"/>
</dbReference>